<evidence type="ECO:0000256" key="1">
    <source>
        <dbReference type="PROSITE-ProRule" id="PRU00076"/>
    </source>
</evidence>
<keyword evidence="1" id="KW-1015">Disulfide bond</keyword>
<feature type="domain" description="EGF-like" evidence="5">
    <location>
        <begin position="27"/>
        <end position="63"/>
    </location>
</feature>
<keyword evidence="1" id="KW-0245">EGF-like domain</keyword>
<dbReference type="PROSITE" id="PS50026">
    <property type="entry name" value="EGF_3"/>
    <property type="match status" value="1"/>
</dbReference>
<dbReference type="Proteomes" id="UP000009022">
    <property type="component" value="Unassembled WGS sequence"/>
</dbReference>
<feature type="region of interest" description="Disordered" evidence="2">
    <location>
        <begin position="73"/>
        <end position="92"/>
    </location>
</feature>
<gene>
    <name evidence="6" type="ORF">TRIADDRAFT_62468</name>
</gene>
<feature type="compositionally biased region" description="Low complexity" evidence="2">
    <location>
        <begin position="73"/>
        <end position="82"/>
    </location>
</feature>
<dbReference type="AlphaFoldDB" id="B3SDW3"/>
<keyword evidence="3" id="KW-0812">Transmembrane</keyword>
<protein>
    <recommendedName>
        <fullName evidence="5">EGF-like domain-containing protein</fullName>
    </recommendedName>
</protein>
<feature type="disulfide bond" evidence="1">
    <location>
        <begin position="53"/>
        <end position="62"/>
    </location>
</feature>
<evidence type="ECO:0000313" key="7">
    <source>
        <dbReference type="Proteomes" id="UP000009022"/>
    </source>
</evidence>
<dbReference type="InterPro" id="IPR000742">
    <property type="entry name" value="EGF"/>
</dbReference>
<dbReference type="RefSeq" id="XP_002118432.1">
    <property type="nucleotide sequence ID" value="XM_002118396.1"/>
</dbReference>
<evidence type="ECO:0000256" key="4">
    <source>
        <dbReference type="SAM" id="SignalP"/>
    </source>
</evidence>
<dbReference type="Gene3D" id="2.10.25.10">
    <property type="entry name" value="Laminin"/>
    <property type="match status" value="1"/>
</dbReference>
<evidence type="ECO:0000256" key="2">
    <source>
        <dbReference type="SAM" id="MobiDB-lite"/>
    </source>
</evidence>
<dbReference type="KEGG" id="tad:TRIADDRAFT_62468"/>
<feature type="signal peptide" evidence="4">
    <location>
        <begin position="1"/>
        <end position="19"/>
    </location>
</feature>
<feature type="disulfide bond" evidence="1">
    <location>
        <begin position="34"/>
        <end position="51"/>
    </location>
</feature>
<feature type="chain" id="PRO_5002798616" description="EGF-like domain-containing protein" evidence="4">
    <location>
        <begin position="20"/>
        <end position="209"/>
    </location>
</feature>
<accession>B3SDW3</accession>
<keyword evidence="3" id="KW-1133">Transmembrane helix</keyword>
<dbReference type="HOGENOM" id="CLU_1316940_0_0_1"/>
<comment type="caution">
    <text evidence="1">Lacks conserved residue(s) required for the propagation of feature annotation.</text>
</comment>
<keyword evidence="3" id="KW-0472">Membrane</keyword>
<sequence length="209" mass="22997">MIRISKMLMSLCTITFVVGQFDLVFCGLCNLSPCAHINATCHDISATQYQCLCPKDWKDSTCNETLLGTAYDSNNSRNTTSENENKQSTPNIDNRLTDEQQIFVAIVLIAISALLIAMCVVNSNKISRQLHAAKRELSDLASVSQMLSCLLIDNGVCKTLDATLLGGTHCQGVVIVGLYCKLVKAFEVFVRKVETGVVLDEQEDRNLQI</sequence>
<dbReference type="InParanoid" id="B3SDW3"/>
<feature type="transmembrane region" description="Helical" evidence="3">
    <location>
        <begin position="102"/>
        <end position="121"/>
    </location>
</feature>
<dbReference type="GeneID" id="6759644"/>
<evidence type="ECO:0000259" key="5">
    <source>
        <dbReference type="PROSITE" id="PS50026"/>
    </source>
</evidence>
<dbReference type="EMBL" id="DS985299">
    <property type="protein sequence ID" value="EDV19083.1"/>
    <property type="molecule type" value="Genomic_DNA"/>
</dbReference>
<evidence type="ECO:0000256" key="3">
    <source>
        <dbReference type="SAM" id="Phobius"/>
    </source>
</evidence>
<keyword evidence="4" id="KW-0732">Signal</keyword>
<organism evidence="6 7">
    <name type="scientific">Trichoplax adhaerens</name>
    <name type="common">Trichoplax reptans</name>
    <dbReference type="NCBI Taxonomy" id="10228"/>
    <lineage>
        <taxon>Eukaryota</taxon>
        <taxon>Metazoa</taxon>
        <taxon>Placozoa</taxon>
        <taxon>Uniplacotomia</taxon>
        <taxon>Trichoplacea</taxon>
        <taxon>Trichoplacidae</taxon>
        <taxon>Trichoplax</taxon>
    </lineage>
</organism>
<proteinExistence type="predicted"/>
<keyword evidence="7" id="KW-1185">Reference proteome</keyword>
<reference evidence="6 7" key="1">
    <citation type="journal article" date="2008" name="Nature">
        <title>The Trichoplax genome and the nature of placozoans.</title>
        <authorList>
            <person name="Srivastava M."/>
            <person name="Begovic E."/>
            <person name="Chapman J."/>
            <person name="Putnam N.H."/>
            <person name="Hellsten U."/>
            <person name="Kawashima T."/>
            <person name="Kuo A."/>
            <person name="Mitros T."/>
            <person name="Salamov A."/>
            <person name="Carpenter M.L."/>
            <person name="Signorovitch A.Y."/>
            <person name="Moreno M.A."/>
            <person name="Kamm K."/>
            <person name="Grimwood J."/>
            <person name="Schmutz J."/>
            <person name="Shapiro H."/>
            <person name="Grigoriev I.V."/>
            <person name="Buss L.W."/>
            <person name="Schierwater B."/>
            <person name="Dellaporta S.L."/>
            <person name="Rokhsar D.S."/>
        </authorList>
    </citation>
    <scope>NUCLEOTIDE SEQUENCE [LARGE SCALE GENOMIC DNA]</scope>
    <source>
        <strain evidence="6 7">Grell-BS-1999</strain>
    </source>
</reference>
<name>B3SDW3_TRIAD</name>
<evidence type="ECO:0000313" key="6">
    <source>
        <dbReference type="EMBL" id="EDV19083.1"/>
    </source>
</evidence>
<dbReference type="CTD" id="6759644"/>